<dbReference type="OrthoDB" id="9808190at2"/>
<keyword evidence="1" id="KW-0472">Membrane</keyword>
<dbReference type="Proteomes" id="UP000294547">
    <property type="component" value="Unassembled WGS sequence"/>
</dbReference>
<protein>
    <submittedName>
        <fullName evidence="2">Putative membrane protein</fullName>
    </submittedName>
</protein>
<feature type="transmembrane region" description="Helical" evidence="1">
    <location>
        <begin position="33"/>
        <end position="56"/>
    </location>
</feature>
<dbReference type="AlphaFoldDB" id="A0A4R6RGR9"/>
<dbReference type="InterPro" id="IPR016990">
    <property type="entry name" value="UCP032162_TM"/>
</dbReference>
<name>A0A4R6RGR9_9HYPH</name>
<accession>A0A4R6RGR9</accession>
<keyword evidence="1" id="KW-1133">Transmembrane helix</keyword>
<evidence type="ECO:0000313" key="3">
    <source>
        <dbReference type="Proteomes" id="UP000294547"/>
    </source>
</evidence>
<dbReference type="InterPro" id="IPR019253">
    <property type="entry name" value="DUF2244_TM"/>
</dbReference>
<feature type="transmembrane region" description="Helical" evidence="1">
    <location>
        <begin position="62"/>
        <end position="80"/>
    </location>
</feature>
<keyword evidence="1" id="KW-0812">Transmembrane</keyword>
<sequence>MASDNPPETRAASAGEGAFFSARLTPHRSLGPGGFVALMGATGAVCFVSGLAFLAIGAWPVFWFFGLDVLIVYVAFRLNYHRARAYEEIHVSALDVHLRRVGPRGAVQEFHFNPAWARLDVRRIGGEGVVGLALVSHGRAVDVGGFLNPPDRESFADALAAALAAARRGGPSAAAATP</sequence>
<reference evidence="2 3" key="1">
    <citation type="submission" date="2019-03" db="EMBL/GenBank/DDBJ databases">
        <title>Genomic Encyclopedia of Type Strains, Phase IV (KMG-IV): sequencing the most valuable type-strain genomes for metagenomic binning, comparative biology and taxonomic classification.</title>
        <authorList>
            <person name="Goeker M."/>
        </authorList>
    </citation>
    <scope>NUCLEOTIDE SEQUENCE [LARGE SCALE GENOMIC DNA]</scope>
    <source>
        <strain evidence="2 3">DSM 102969</strain>
    </source>
</reference>
<organism evidence="2 3">
    <name type="scientific">Oharaeibacter diazotrophicus</name>
    <dbReference type="NCBI Taxonomy" id="1920512"/>
    <lineage>
        <taxon>Bacteria</taxon>
        <taxon>Pseudomonadati</taxon>
        <taxon>Pseudomonadota</taxon>
        <taxon>Alphaproteobacteria</taxon>
        <taxon>Hyphomicrobiales</taxon>
        <taxon>Pleomorphomonadaceae</taxon>
        <taxon>Oharaeibacter</taxon>
    </lineage>
</organism>
<comment type="caution">
    <text evidence="2">The sequence shown here is derived from an EMBL/GenBank/DDBJ whole genome shotgun (WGS) entry which is preliminary data.</text>
</comment>
<evidence type="ECO:0000313" key="2">
    <source>
        <dbReference type="EMBL" id="TDP84997.1"/>
    </source>
</evidence>
<evidence type="ECO:0000256" key="1">
    <source>
        <dbReference type="SAM" id="Phobius"/>
    </source>
</evidence>
<dbReference type="EMBL" id="SNXY01000007">
    <property type="protein sequence ID" value="TDP84997.1"/>
    <property type="molecule type" value="Genomic_DNA"/>
</dbReference>
<proteinExistence type="predicted"/>
<dbReference type="Pfam" id="PF10003">
    <property type="entry name" value="DUF2244"/>
    <property type="match status" value="1"/>
</dbReference>
<dbReference type="RefSeq" id="WP_126540881.1">
    <property type="nucleotide sequence ID" value="NZ_BSPM01000004.1"/>
</dbReference>
<gene>
    <name evidence="2" type="ORF">EDD54_1842</name>
</gene>
<keyword evidence="3" id="KW-1185">Reference proteome</keyword>
<dbReference type="PIRSF" id="PIRSF032162">
    <property type="entry name" value="UCP032162_imp"/>
    <property type="match status" value="1"/>
</dbReference>